<keyword evidence="1" id="KW-0472">Membrane</keyword>
<dbReference type="Proteomes" id="UP000285084">
    <property type="component" value="Unassembled WGS sequence"/>
</dbReference>
<evidence type="ECO:0008006" key="4">
    <source>
        <dbReference type="Google" id="ProtNLM"/>
    </source>
</evidence>
<keyword evidence="1" id="KW-1133">Transmembrane helix</keyword>
<reference evidence="2 3" key="1">
    <citation type="journal article" date="2018" name="Sci. Rep.">
        <title>Characterisation of pathogen-specific regions and novel effector candidates in Fusarium oxysporum f. sp. cepae.</title>
        <authorList>
            <person name="Armitage A.D."/>
            <person name="Taylor A."/>
            <person name="Sobczyk M.K."/>
            <person name="Baxter L."/>
            <person name="Greenfield B.P."/>
            <person name="Bates H.J."/>
            <person name="Wilson F."/>
            <person name="Jackson A.C."/>
            <person name="Ott S."/>
            <person name="Harrison R.J."/>
            <person name="Clarkson J.P."/>
        </authorList>
    </citation>
    <scope>NUCLEOTIDE SEQUENCE [LARGE SCALE GENOMIC DNA]</scope>
    <source>
        <strain evidence="2 3">Fo_A13</strain>
    </source>
</reference>
<evidence type="ECO:0000256" key="1">
    <source>
        <dbReference type="SAM" id="Phobius"/>
    </source>
</evidence>
<proteinExistence type="predicted"/>
<feature type="transmembrane region" description="Helical" evidence="1">
    <location>
        <begin position="70"/>
        <end position="86"/>
    </location>
</feature>
<evidence type="ECO:0000313" key="2">
    <source>
        <dbReference type="EMBL" id="RKK64635.1"/>
    </source>
</evidence>
<keyword evidence="1" id="KW-0812">Transmembrane</keyword>
<evidence type="ECO:0000313" key="3">
    <source>
        <dbReference type="Proteomes" id="UP000285084"/>
    </source>
</evidence>
<dbReference type="AlphaFoldDB" id="A0A420MAJ3"/>
<protein>
    <recommendedName>
        <fullName evidence="4">Transmembrane protein</fullName>
    </recommendedName>
</protein>
<gene>
    <name evidence="2" type="ORF">BFJ69_g16666</name>
</gene>
<dbReference type="EMBL" id="MRCX01000507">
    <property type="protein sequence ID" value="RKK64635.1"/>
    <property type="molecule type" value="Genomic_DNA"/>
</dbReference>
<sequence length="179" mass="20036">MMRAAAAFVDVQLQPRDNEDEGHDGTTSATKEQSMSGGLSLVATIVLVVLFTIGKTPLPVISSSQSTADLPRATTLLFVLIVFLLRRRRRISAKNNYESRSLGVFNFIRRQRSRRTSADSGSKIWWGRESVRSDDEATGRLRIASFDSEFVDHDGSIIRGERLTQVRKSLLRADHGFRP</sequence>
<organism evidence="2 3">
    <name type="scientific">Fusarium oxysporum</name>
    <name type="common">Fusarium vascular wilt</name>
    <dbReference type="NCBI Taxonomy" id="5507"/>
    <lineage>
        <taxon>Eukaryota</taxon>
        <taxon>Fungi</taxon>
        <taxon>Dikarya</taxon>
        <taxon>Ascomycota</taxon>
        <taxon>Pezizomycotina</taxon>
        <taxon>Sordariomycetes</taxon>
        <taxon>Hypocreomycetidae</taxon>
        <taxon>Hypocreales</taxon>
        <taxon>Nectriaceae</taxon>
        <taxon>Fusarium</taxon>
        <taxon>Fusarium oxysporum species complex</taxon>
    </lineage>
</organism>
<name>A0A420MAJ3_FUSOX</name>
<accession>A0A420MAJ3</accession>
<comment type="caution">
    <text evidence="2">The sequence shown here is derived from an EMBL/GenBank/DDBJ whole genome shotgun (WGS) entry which is preliminary data.</text>
</comment>
<feature type="transmembrane region" description="Helical" evidence="1">
    <location>
        <begin position="38"/>
        <end position="58"/>
    </location>
</feature>